<comment type="caution">
    <text evidence="1">The sequence shown here is derived from an EMBL/GenBank/DDBJ whole genome shotgun (WGS) entry which is preliminary data.</text>
</comment>
<evidence type="ECO:0000313" key="1">
    <source>
        <dbReference type="EMBL" id="KAK3797039.1"/>
    </source>
</evidence>
<sequence>IHIGTVESALKIKTIHVFIVRAVASLGHGDSPLQLRPALEGVGVTGQVNSTNSEALQTIFHALAKMGTQRVFKHCYLDEYVMGEGKLPNDHVRGRSGALVPTLKQFWSEGGVCGGDR</sequence>
<reference evidence="1" key="1">
    <citation type="journal article" date="2023" name="G3 (Bethesda)">
        <title>A reference genome for the long-term kleptoplast-retaining sea slug Elysia crispata morphotype clarki.</title>
        <authorList>
            <person name="Eastman K.E."/>
            <person name="Pendleton A.L."/>
            <person name="Shaikh M.A."/>
            <person name="Suttiyut T."/>
            <person name="Ogas R."/>
            <person name="Tomko P."/>
            <person name="Gavelis G."/>
            <person name="Widhalm J.R."/>
            <person name="Wisecaver J.H."/>
        </authorList>
    </citation>
    <scope>NUCLEOTIDE SEQUENCE</scope>
    <source>
        <strain evidence="1">ECLA1</strain>
    </source>
</reference>
<accession>A0AAE1E7A8</accession>
<protein>
    <submittedName>
        <fullName evidence="1">Uncharacterized protein</fullName>
    </submittedName>
</protein>
<dbReference type="Proteomes" id="UP001283361">
    <property type="component" value="Unassembled WGS sequence"/>
</dbReference>
<proteinExistence type="predicted"/>
<feature type="non-terminal residue" evidence="1">
    <location>
        <position position="1"/>
    </location>
</feature>
<dbReference type="EMBL" id="JAWDGP010000816">
    <property type="protein sequence ID" value="KAK3797039.1"/>
    <property type="molecule type" value="Genomic_DNA"/>
</dbReference>
<evidence type="ECO:0000313" key="2">
    <source>
        <dbReference type="Proteomes" id="UP001283361"/>
    </source>
</evidence>
<name>A0AAE1E7A8_9GAST</name>
<dbReference type="AlphaFoldDB" id="A0AAE1E7A8"/>
<gene>
    <name evidence="1" type="ORF">RRG08_007572</name>
</gene>
<organism evidence="1 2">
    <name type="scientific">Elysia crispata</name>
    <name type="common">lettuce slug</name>
    <dbReference type="NCBI Taxonomy" id="231223"/>
    <lineage>
        <taxon>Eukaryota</taxon>
        <taxon>Metazoa</taxon>
        <taxon>Spiralia</taxon>
        <taxon>Lophotrochozoa</taxon>
        <taxon>Mollusca</taxon>
        <taxon>Gastropoda</taxon>
        <taxon>Heterobranchia</taxon>
        <taxon>Euthyneura</taxon>
        <taxon>Panpulmonata</taxon>
        <taxon>Sacoglossa</taxon>
        <taxon>Placobranchoidea</taxon>
        <taxon>Plakobranchidae</taxon>
        <taxon>Elysia</taxon>
    </lineage>
</organism>
<keyword evidence="2" id="KW-1185">Reference proteome</keyword>